<dbReference type="InterPro" id="IPR027398">
    <property type="entry name" value="SecD-TM"/>
</dbReference>
<dbReference type="EMBL" id="CAADIP010000065">
    <property type="protein sequence ID" value="VFR98454.1"/>
    <property type="molecule type" value="Genomic_DNA"/>
</dbReference>
<keyword evidence="7" id="KW-0811">Translocation</keyword>
<feature type="transmembrane region" description="Helical" evidence="9">
    <location>
        <begin position="452"/>
        <end position="473"/>
    </location>
</feature>
<keyword evidence="8 9" id="KW-0472">Membrane</keyword>
<evidence type="ECO:0000256" key="7">
    <source>
        <dbReference type="ARBA" id="ARBA00023010"/>
    </source>
</evidence>
<dbReference type="FunFam" id="1.20.1640.10:FF:000004">
    <property type="entry name" value="Protein translocase subunit SecD"/>
    <property type="match status" value="1"/>
</dbReference>
<feature type="transmembrane region" description="Helical" evidence="9">
    <location>
        <begin position="480"/>
        <end position="498"/>
    </location>
</feature>
<dbReference type="NCBIfam" id="TIGR00916">
    <property type="entry name" value="2A0604s01"/>
    <property type="match status" value="1"/>
</dbReference>
<keyword evidence="6 9" id="KW-1133">Transmembrane helix</keyword>
<dbReference type="HAMAP" id="MF_01463_B">
    <property type="entry name" value="SecD_B"/>
    <property type="match status" value="1"/>
</dbReference>
<dbReference type="Gene3D" id="3.30.1360.200">
    <property type="match status" value="1"/>
</dbReference>
<evidence type="ECO:0000256" key="9">
    <source>
        <dbReference type="SAM" id="Phobius"/>
    </source>
</evidence>
<dbReference type="InterPro" id="IPR005791">
    <property type="entry name" value="SecD"/>
</dbReference>
<feature type="domain" description="SecDF P1 head subdomain" evidence="13">
    <location>
        <begin position="317"/>
        <end position="430"/>
    </location>
</feature>
<evidence type="ECO:0000256" key="2">
    <source>
        <dbReference type="ARBA" id="ARBA00022448"/>
    </source>
</evidence>
<evidence type="ECO:0000313" key="14">
    <source>
        <dbReference type="EMBL" id="VFR54348.1"/>
    </source>
</evidence>
<evidence type="ECO:0000256" key="8">
    <source>
        <dbReference type="ARBA" id="ARBA00023136"/>
    </source>
</evidence>
<evidence type="ECO:0000313" key="17">
    <source>
        <dbReference type="EMBL" id="VFS29828.1"/>
    </source>
</evidence>
<evidence type="ECO:0000259" key="13">
    <source>
        <dbReference type="Pfam" id="PF22599"/>
    </source>
</evidence>
<evidence type="ECO:0000256" key="3">
    <source>
        <dbReference type="ARBA" id="ARBA00022475"/>
    </source>
</evidence>
<dbReference type="Pfam" id="PF13721">
    <property type="entry name" value="SecD-TM1"/>
    <property type="match status" value="1"/>
</dbReference>
<keyword evidence="5" id="KW-0653">Protein transport</keyword>
<feature type="transmembrane region" description="Helical" evidence="9">
    <location>
        <begin position="547"/>
        <end position="569"/>
    </location>
</feature>
<evidence type="ECO:0000313" key="15">
    <source>
        <dbReference type="EMBL" id="VFR71691.1"/>
    </source>
</evidence>
<dbReference type="EMBL" id="CAADIZ010000056">
    <property type="protein sequence ID" value="VFS29828.1"/>
    <property type="molecule type" value="Genomic_DNA"/>
</dbReference>
<feature type="domain" description="Protein export membrane protein SecD/SecF C-terminal" evidence="10">
    <location>
        <begin position="431"/>
        <end position="593"/>
    </location>
</feature>
<reference evidence="17" key="1">
    <citation type="submission" date="2019-03" db="EMBL/GenBank/DDBJ databases">
        <authorList>
            <person name="Danneels B."/>
        </authorList>
    </citation>
    <scope>NUCLEOTIDE SEQUENCE</scope>
</reference>
<dbReference type="Pfam" id="PF07549">
    <property type="entry name" value="Sec_GG"/>
    <property type="match status" value="1"/>
</dbReference>
<feature type="transmembrane region" description="Helical" evidence="9">
    <location>
        <begin position="504"/>
        <end position="522"/>
    </location>
</feature>
<gene>
    <name evidence="14" type="ORF">BRI6_3419</name>
    <name evidence="15" type="ORF">BRI9_3480</name>
    <name evidence="16" type="ORF">IVO3_3476</name>
    <name evidence="17" type="ORF">RAN7_3448</name>
</gene>
<evidence type="ECO:0000313" key="16">
    <source>
        <dbReference type="EMBL" id="VFR98454.1"/>
    </source>
</evidence>
<dbReference type="InterPro" id="IPR055344">
    <property type="entry name" value="SecD_SecF_C_bact"/>
</dbReference>
<keyword evidence="2" id="KW-0813">Transport</keyword>
<keyword evidence="4 9" id="KW-0812">Transmembrane</keyword>
<dbReference type="Pfam" id="PF22599">
    <property type="entry name" value="SecDF_P1_head"/>
    <property type="match status" value="1"/>
</dbReference>
<evidence type="ECO:0000256" key="6">
    <source>
        <dbReference type="ARBA" id="ARBA00022989"/>
    </source>
</evidence>
<feature type="transmembrane region" description="Helical" evidence="9">
    <location>
        <begin position="575"/>
        <end position="599"/>
    </location>
</feature>
<evidence type="ECO:0000256" key="4">
    <source>
        <dbReference type="ARBA" id="ARBA00022692"/>
    </source>
</evidence>
<dbReference type="PANTHER" id="PTHR30081:SF1">
    <property type="entry name" value="PROTEIN TRANSLOCASE SUBUNIT SECD"/>
    <property type="match status" value="1"/>
</dbReference>
<sequence length="623" mass="67131">MNRYPLWKYATVLIAVVIGLLYTLPNFFGESPAVQVASAKSTVKVDASMLGRVEQLLSGAGLETTGASFEMNGPVGTVRVRFATTDAQLKARDLIERSLNPDSADPSYTVALNLLPASPNWLTAIGARPMSLGLDLRGGVHFLLQVDMDGALSSRYEALSNEARNILRDQKIAGGTVERAGRSLVASFSDANVRDAALSALRGRMPDLQFTERQEGDRAQVVGVLNQTAIATVQNNALRQNITTLHNRINELGVAEPVIQQQGGDRIVVQLPGVQDVARAKELLGRTATLEIRMVDDSPAAQSALASGTVPFGLERYQDRDGRPLLVRRQVILTGENLQDAQPGRDQQSQQAAVHLTLDSNGARIFRDVTRENINKRMAILLFEKGRGEVVTAPVIRVEIPNGQVQISGSMSATEAADTALLLRAGSLAAPMEIIEERTIGPSLGADNIAKGFYSTLFGFIAIAVFIIVYYHLFGIFSTIGLTFNVLLLLALLSMLQATLTLPGIAAIALTLGMAIDANVLINERIREELRNGATAQQAIHHGFERAWATILDSNLTTLIVALALLAFGTGPVRGFAVVHCLGILTSMFTSVVGVRALANLWYGNRRKLKSISIGTVWKPNKS</sequence>
<evidence type="ECO:0000256" key="1">
    <source>
        <dbReference type="ARBA" id="ARBA00004651"/>
    </source>
</evidence>
<dbReference type="Pfam" id="PF21760">
    <property type="entry name" value="SecD_1st"/>
    <property type="match status" value="1"/>
</dbReference>
<dbReference type="EMBL" id="CAADIK010000028">
    <property type="protein sequence ID" value="VFR71691.1"/>
    <property type="molecule type" value="Genomic_DNA"/>
</dbReference>
<dbReference type="EMBL" id="CAADII010000026">
    <property type="protein sequence ID" value="VFR54348.1"/>
    <property type="molecule type" value="Genomic_DNA"/>
</dbReference>
<proteinExistence type="inferred from homology"/>
<dbReference type="GO" id="GO:0006886">
    <property type="term" value="P:intracellular protein transport"/>
    <property type="evidence" value="ECO:0007669"/>
    <property type="project" value="InterPro"/>
</dbReference>
<accession>A0A484Y169</accession>
<evidence type="ECO:0000259" key="11">
    <source>
        <dbReference type="Pfam" id="PF13721"/>
    </source>
</evidence>
<dbReference type="AlphaFoldDB" id="A0A484Y169"/>
<dbReference type="InterPro" id="IPR048631">
    <property type="entry name" value="SecD_1st"/>
</dbReference>
<name>A0A484Y169_9ZZZZ</name>
<dbReference type="Pfam" id="PF02355">
    <property type="entry name" value="SecD_SecF_C"/>
    <property type="match status" value="1"/>
</dbReference>
<feature type="domain" description="SecD export protein N-terminal TM" evidence="11">
    <location>
        <begin position="1"/>
        <end position="112"/>
    </location>
</feature>
<dbReference type="InterPro" id="IPR054384">
    <property type="entry name" value="SecDF_P1_head"/>
</dbReference>
<dbReference type="InterPro" id="IPR022813">
    <property type="entry name" value="SecD/SecF_arch_bac"/>
</dbReference>
<evidence type="ECO:0000259" key="10">
    <source>
        <dbReference type="Pfam" id="PF02355"/>
    </source>
</evidence>
<dbReference type="Gene3D" id="3.30.70.3400">
    <property type="match status" value="2"/>
</dbReference>
<organism evidence="17">
    <name type="scientific">plant metagenome</name>
    <dbReference type="NCBI Taxonomy" id="1297885"/>
    <lineage>
        <taxon>unclassified sequences</taxon>
        <taxon>metagenomes</taxon>
        <taxon>organismal metagenomes</taxon>
    </lineage>
</organism>
<comment type="subcellular location">
    <subcellularLocation>
        <location evidence="1">Cell membrane</location>
        <topology evidence="1">Multi-pass membrane protein</topology>
    </subcellularLocation>
</comment>
<keyword evidence="3" id="KW-1003">Cell membrane</keyword>
<dbReference type="NCBIfam" id="TIGR01129">
    <property type="entry name" value="secD"/>
    <property type="match status" value="1"/>
</dbReference>
<evidence type="ECO:0000259" key="12">
    <source>
        <dbReference type="Pfam" id="PF21760"/>
    </source>
</evidence>
<dbReference type="Gene3D" id="1.20.1640.10">
    <property type="entry name" value="Multidrug efflux transporter AcrB transmembrane domain"/>
    <property type="match status" value="1"/>
</dbReference>
<protein>
    <submittedName>
        <fullName evidence="17">Protein-export membrane protein SecD (TC 3.A.5.1.1)</fullName>
    </submittedName>
</protein>
<dbReference type="PANTHER" id="PTHR30081">
    <property type="entry name" value="PROTEIN-EXPORT MEMBRANE PROTEIN SEC"/>
    <property type="match status" value="1"/>
</dbReference>
<dbReference type="InterPro" id="IPR022646">
    <property type="entry name" value="SecD/SecF_CS"/>
</dbReference>
<evidence type="ECO:0000256" key="5">
    <source>
        <dbReference type="ARBA" id="ARBA00022927"/>
    </source>
</evidence>
<dbReference type="InterPro" id="IPR048634">
    <property type="entry name" value="SecD_SecF_C"/>
</dbReference>
<dbReference type="GO" id="GO:0005886">
    <property type="term" value="C:plasma membrane"/>
    <property type="evidence" value="ECO:0007669"/>
    <property type="project" value="UniProtKB-SubCell"/>
</dbReference>
<dbReference type="SUPFAM" id="SSF82866">
    <property type="entry name" value="Multidrug efflux transporter AcrB transmembrane domain"/>
    <property type="match status" value="1"/>
</dbReference>
<feature type="domain" description="Protein translocase subunit SecDF P1" evidence="12">
    <location>
        <begin position="239"/>
        <end position="297"/>
    </location>
</feature>
<dbReference type="GO" id="GO:0015450">
    <property type="term" value="F:protein-transporting ATPase activity"/>
    <property type="evidence" value="ECO:0007669"/>
    <property type="project" value="InterPro"/>
</dbReference>